<proteinExistence type="predicted"/>
<gene>
    <name evidence="2" type="ORF">G5B46_14060</name>
</gene>
<dbReference type="RefSeq" id="WP_165259563.1">
    <property type="nucleotide sequence ID" value="NZ_JAAKGT010000006.1"/>
</dbReference>
<comment type="caution">
    <text evidence="2">The sequence shown here is derived from an EMBL/GenBank/DDBJ whole genome shotgun (WGS) entry which is preliminary data.</text>
</comment>
<dbReference type="AlphaFoldDB" id="A0A6G4R0N4"/>
<feature type="signal peptide" evidence="1">
    <location>
        <begin position="1"/>
        <end position="23"/>
    </location>
</feature>
<accession>A0A6G4R0N4</accession>
<evidence type="ECO:0000256" key="1">
    <source>
        <dbReference type="SAM" id="SignalP"/>
    </source>
</evidence>
<dbReference type="EMBL" id="JAAKGT010000006">
    <property type="protein sequence ID" value="NGM50738.1"/>
    <property type="molecule type" value="Genomic_DNA"/>
</dbReference>
<keyword evidence="1" id="KW-0732">Signal</keyword>
<reference evidence="2" key="1">
    <citation type="submission" date="2020-02" db="EMBL/GenBank/DDBJ databases">
        <authorList>
            <person name="Gao J."/>
            <person name="Sun J."/>
        </authorList>
    </citation>
    <scope>NUCLEOTIDE SEQUENCE</scope>
    <source>
        <strain evidence="2">602-2</strain>
    </source>
</reference>
<sequence length="89" mass="9020">MLRKLFAATGVALVVLASQGAVAWAATPPPAAVADDDQGKAQAILDRAQVLTQLLDEVSGSIQGVDLTAVSRAPTPQTVASVVAQLEQA</sequence>
<evidence type="ECO:0000313" key="2">
    <source>
        <dbReference type="EMBL" id="NGM50738.1"/>
    </source>
</evidence>
<organism evidence="2">
    <name type="scientific">Caulobacter sp. 602-2</name>
    <dbReference type="NCBI Taxonomy" id="2710887"/>
    <lineage>
        <taxon>Bacteria</taxon>
        <taxon>Pseudomonadati</taxon>
        <taxon>Pseudomonadota</taxon>
        <taxon>Alphaproteobacteria</taxon>
        <taxon>Caulobacterales</taxon>
        <taxon>Caulobacteraceae</taxon>
        <taxon>Caulobacter</taxon>
    </lineage>
</organism>
<protein>
    <submittedName>
        <fullName evidence="2">Uncharacterized protein</fullName>
    </submittedName>
</protein>
<feature type="chain" id="PRO_5026115562" evidence="1">
    <location>
        <begin position="24"/>
        <end position="89"/>
    </location>
</feature>
<name>A0A6G4R0N4_9CAUL</name>